<organism evidence="14">
    <name type="scientific">Brassica napus</name>
    <name type="common">Rape</name>
    <dbReference type="NCBI Taxonomy" id="3708"/>
    <lineage>
        <taxon>Eukaryota</taxon>
        <taxon>Viridiplantae</taxon>
        <taxon>Streptophyta</taxon>
        <taxon>Embryophyta</taxon>
        <taxon>Tracheophyta</taxon>
        <taxon>Spermatophyta</taxon>
        <taxon>Magnoliopsida</taxon>
        <taxon>eudicotyledons</taxon>
        <taxon>Gunneridae</taxon>
        <taxon>Pentapetalae</taxon>
        <taxon>rosids</taxon>
        <taxon>malvids</taxon>
        <taxon>Brassicales</taxon>
        <taxon>Brassicaceae</taxon>
        <taxon>Brassiceae</taxon>
        <taxon>Brassica</taxon>
    </lineage>
</organism>
<sequence>MAQHLKSSSKSILLNILRHNIGFSSPSHASRHLRHNLPHGPLSTRLSPNPITRYCNTMVDTLSSIGSHEDTNSQVMDFPGGKVAFTPEIHFISESNEERVPCYRVLDDNGQQLTNSRFIPVSKEIAVKMYSDMVTLQMMDNIFYEAQRQGRLSFYATAFGEEAINIASAAALSPDDVIFPQYREPGVLLWRGFTLQEFANQCFGNKSDYGKGRQMPVHYGSNKLNYFTVSATIATQLPNAVGAAYSLKMDEKDACAVTFFGDGGSSEGDFHAALNFAAVMEAPVLFICRNNGWAISTPTSDQFRSDGVVVKGRAYGIRSIRVDGNDALAMYSAVHEAREMAIREHRPILIEALTYRVGHHSTSDDSTRYRSADEIEWWNKARNPLSRFRTWVESNGWWSDEAESDLRSKIKKEVIKKSLAREHLYKKHFWFIYDVPSKQMLEAIRVAEKTEKPNLNHMFSDVYDVPPLNLREQELLVRQAIKSHPQDYPSDVPL</sequence>
<evidence type="ECO:0000256" key="4">
    <source>
        <dbReference type="ARBA" id="ARBA00011516"/>
    </source>
</evidence>
<comment type="catalytic activity">
    <reaction evidence="12">
        <text>N(6)-[(R)-lipoyl]-L-lysyl-[protein] + 3-methyl-2-oxobutanoate + H(+) = N(6)-[(R)-S(8)-2-methylpropanoyldihydrolipoyl]-L-lysyl-[protein] + CO2</text>
        <dbReference type="Rhea" id="RHEA:13457"/>
        <dbReference type="Rhea" id="RHEA-COMP:10474"/>
        <dbReference type="Rhea" id="RHEA-COMP:10497"/>
        <dbReference type="ChEBI" id="CHEBI:11851"/>
        <dbReference type="ChEBI" id="CHEBI:15378"/>
        <dbReference type="ChEBI" id="CHEBI:16526"/>
        <dbReference type="ChEBI" id="CHEBI:83099"/>
        <dbReference type="ChEBI" id="CHEBI:83142"/>
        <dbReference type="EC" id="1.2.4.4"/>
    </reaction>
</comment>
<dbReference type="InterPro" id="IPR001017">
    <property type="entry name" value="DH_E1"/>
</dbReference>
<evidence type="ECO:0000256" key="7">
    <source>
        <dbReference type="ARBA" id="ARBA00022946"/>
    </source>
</evidence>
<comment type="cofactor">
    <cofactor evidence="1">
        <name>thiamine diphosphate</name>
        <dbReference type="ChEBI" id="CHEBI:58937"/>
    </cofactor>
</comment>
<evidence type="ECO:0000256" key="1">
    <source>
        <dbReference type="ARBA" id="ARBA00001964"/>
    </source>
</evidence>
<dbReference type="FunFam" id="3.40.50.970:FF:000015">
    <property type="entry name" value="2-oxoisovalerate dehydrogenase subunit alpha"/>
    <property type="match status" value="1"/>
</dbReference>
<dbReference type="SUPFAM" id="SSF52518">
    <property type="entry name" value="Thiamin diphosphate-binding fold (THDP-binding)"/>
    <property type="match status" value="1"/>
</dbReference>
<dbReference type="CDD" id="cd02000">
    <property type="entry name" value="TPP_E1_PDC_ADC_BCADC"/>
    <property type="match status" value="1"/>
</dbReference>
<evidence type="ECO:0000256" key="3">
    <source>
        <dbReference type="ARBA" id="ARBA00008646"/>
    </source>
</evidence>
<dbReference type="Gene3D" id="3.40.50.970">
    <property type="match status" value="1"/>
</dbReference>
<dbReference type="InterPro" id="IPR029061">
    <property type="entry name" value="THDP-binding"/>
</dbReference>
<dbReference type="GO" id="GO:0005759">
    <property type="term" value="C:mitochondrial matrix"/>
    <property type="evidence" value="ECO:0007669"/>
    <property type="project" value="UniProtKB-SubCell"/>
</dbReference>
<evidence type="ECO:0000259" key="13">
    <source>
        <dbReference type="Pfam" id="PF00676"/>
    </source>
</evidence>
<gene>
    <name evidence="14" type="ORF">DARMORV10_A03P04090.1</name>
</gene>
<keyword evidence="9" id="KW-0560">Oxidoreductase</keyword>
<evidence type="ECO:0000256" key="10">
    <source>
        <dbReference type="ARBA" id="ARBA00023128"/>
    </source>
</evidence>
<reference evidence="14" key="1">
    <citation type="submission" date="2021-01" db="EMBL/GenBank/DDBJ databases">
        <authorList>
            <consortium name="Genoscope - CEA"/>
            <person name="William W."/>
        </authorList>
    </citation>
    <scope>NUCLEOTIDE SEQUENCE</scope>
</reference>
<protein>
    <recommendedName>
        <fullName evidence="5">3-methyl-2-oxobutanoate dehydrogenase (2-methylpropanoyl-transferring)</fullName>
        <ecNumber evidence="5">1.2.4.4</ecNumber>
    </recommendedName>
    <alternativeName>
        <fullName evidence="11">Branched-chain alpha-keto acid dehydrogenase E1 component alpha chain</fullName>
    </alternativeName>
</protein>
<dbReference type="Proteomes" id="UP001295469">
    <property type="component" value="Chromosome A03"/>
</dbReference>
<dbReference type="InterPro" id="IPR050771">
    <property type="entry name" value="Alpha-ketoacid_DH_E1_comp"/>
</dbReference>
<dbReference type="Pfam" id="PF00676">
    <property type="entry name" value="E1_dh"/>
    <property type="match status" value="1"/>
</dbReference>
<comment type="subunit">
    <text evidence="4">Heterotetramer of alpha and beta chains.</text>
</comment>
<dbReference type="AlphaFoldDB" id="A0A816VAS9"/>
<dbReference type="PANTHER" id="PTHR43380:SF11">
    <property type="entry name" value="2-OXOISOVALERATE DEHYDROGENASE SUBUNIT ALPHA 2, MITOCHONDRIAL"/>
    <property type="match status" value="1"/>
</dbReference>
<comment type="subcellular location">
    <subcellularLocation>
        <location evidence="2">Mitochondrion matrix</location>
    </subcellularLocation>
</comment>
<dbReference type="GO" id="GO:0009083">
    <property type="term" value="P:branched-chain amino acid catabolic process"/>
    <property type="evidence" value="ECO:0007669"/>
    <property type="project" value="UniProtKB-ARBA"/>
</dbReference>
<evidence type="ECO:0000256" key="5">
    <source>
        <dbReference type="ARBA" id="ARBA00012277"/>
    </source>
</evidence>
<dbReference type="EMBL" id="HG994357">
    <property type="protein sequence ID" value="CAF2119025.1"/>
    <property type="molecule type" value="Genomic_DNA"/>
</dbReference>
<keyword evidence="8" id="KW-0630">Potassium</keyword>
<dbReference type="EC" id="1.2.4.4" evidence="5"/>
<keyword evidence="7" id="KW-0809">Transit peptide</keyword>
<evidence type="ECO:0000313" key="14">
    <source>
        <dbReference type="EMBL" id="CAF2119025.1"/>
    </source>
</evidence>
<feature type="domain" description="Dehydrogenase E1 component" evidence="13">
    <location>
        <begin position="133"/>
        <end position="416"/>
    </location>
</feature>
<evidence type="ECO:0000256" key="9">
    <source>
        <dbReference type="ARBA" id="ARBA00023002"/>
    </source>
</evidence>
<dbReference type="GO" id="GO:0003863">
    <property type="term" value="F:branched-chain 2-oxo acid dehydrogenase activity"/>
    <property type="evidence" value="ECO:0007669"/>
    <property type="project" value="UniProtKB-EC"/>
</dbReference>
<name>A0A816VAS9_BRANA</name>
<dbReference type="GO" id="GO:0046872">
    <property type="term" value="F:metal ion binding"/>
    <property type="evidence" value="ECO:0007669"/>
    <property type="project" value="UniProtKB-KW"/>
</dbReference>
<proteinExistence type="inferred from homology"/>
<evidence type="ECO:0000256" key="11">
    <source>
        <dbReference type="ARBA" id="ARBA00031050"/>
    </source>
</evidence>
<evidence type="ECO:0000256" key="8">
    <source>
        <dbReference type="ARBA" id="ARBA00022958"/>
    </source>
</evidence>
<accession>A0A816VAS9</accession>
<keyword evidence="10" id="KW-0496">Mitochondrion</keyword>
<dbReference type="PANTHER" id="PTHR43380">
    <property type="entry name" value="2-OXOISOVALERATE DEHYDROGENASE SUBUNIT ALPHA, MITOCHONDRIAL"/>
    <property type="match status" value="1"/>
</dbReference>
<keyword evidence="6" id="KW-0479">Metal-binding</keyword>
<evidence type="ECO:0000256" key="6">
    <source>
        <dbReference type="ARBA" id="ARBA00022723"/>
    </source>
</evidence>
<comment type="similarity">
    <text evidence="3">Belongs to the BCKDHA family.</text>
</comment>
<evidence type="ECO:0000256" key="12">
    <source>
        <dbReference type="ARBA" id="ARBA00052792"/>
    </source>
</evidence>
<evidence type="ECO:0000256" key="2">
    <source>
        <dbReference type="ARBA" id="ARBA00004305"/>
    </source>
</evidence>